<gene>
    <name evidence="1" type="ORF">GRI36_13720</name>
</gene>
<dbReference type="PANTHER" id="PTHR39431:SF1">
    <property type="entry name" value="FRPA_C-RELATED PROTEIN"/>
    <property type="match status" value="1"/>
</dbReference>
<evidence type="ECO:0000313" key="1">
    <source>
        <dbReference type="EMBL" id="MXO57930.1"/>
    </source>
</evidence>
<dbReference type="Proteomes" id="UP000468943">
    <property type="component" value="Unassembled WGS sequence"/>
</dbReference>
<proteinExistence type="predicted"/>
<protein>
    <recommendedName>
        <fullName evidence="3">EF-hand domain-containing protein</fullName>
    </recommendedName>
</protein>
<keyword evidence="2" id="KW-1185">Reference proteome</keyword>
<dbReference type="AlphaFoldDB" id="A0A6I4SS42"/>
<dbReference type="PROSITE" id="PS00018">
    <property type="entry name" value="EF_HAND_1"/>
    <property type="match status" value="1"/>
</dbReference>
<evidence type="ECO:0008006" key="3">
    <source>
        <dbReference type="Google" id="ProtNLM"/>
    </source>
</evidence>
<reference evidence="1 2" key="1">
    <citation type="submission" date="2019-12" db="EMBL/GenBank/DDBJ databases">
        <title>Genomic-based taxomic classification of the family Erythrobacteraceae.</title>
        <authorList>
            <person name="Xu L."/>
        </authorList>
    </citation>
    <scope>NUCLEOTIDE SEQUENCE [LARGE SCALE GENOMIC DNA]</scope>
    <source>
        <strain evidence="1 2">JCM 17802</strain>
    </source>
</reference>
<dbReference type="OrthoDB" id="8335338at2"/>
<accession>A0A6I4SS42</accession>
<sequence length="795" mass="81305">MSTPTTLDQGDGDVDNNYGADGPGSVIFTAATIAALEGQGLTSGFADLEYTISANGTVITATKSTDNTEVFKIELQPTGSADQYKVSISQPIDSTSEIAFNSNAYDFTGGNNSWNGFVEDGESLGGIVIDNDSLDLLLTPAIGGANGSSVNTTATIGGIGNAFVGSQSGGETFRVDFVTDLRGDTADTVGGLNYAAAANRDHNFDGHYTVNGATALIKSTSGSTVKITAFDDPDGNLIVGDGVIDTISGVTIEYKGVAFGGVIIPTTTPTDYSVNGQTFTVTLNGNGSVSVAGVEGESGASLLGTVIGVFTEDGYNSVEYSWEAGSTFQVGDFGATSITNDPVNFTVPISIVDGDGDVVDAGILDITATPAVVPIVLDLDGDGAEFLGLDAGVTYNYGNGFVATAWVGADDGLLARATDDGLDITFADDAAGAKTDLEGLAMVYDSNGDAVFDANDVAFSEFGVWQDADSDGVVDAGEFVSLSDAGIISISLSSDEAQYSAADGDVIVHGTGSYTNADGTHGLLADASFATSATDRGLQRTTAMANVTAAAGAYLISETAMAGVAAPAMASEPVSLMEYSDLDQRASVTLTDVDAERSTALESVFNFDPSFAQRDFSRLSSTEGPFEGISDPQHQLVNQAEDQLQSVDRINEISSNNEHLNDGLNEALMHSLLSIEVLELAAQADPAGAQGSYAYSEAIAELMDEQYVNSIVEHFADAGSLVGGEDIHDGGPLHVAISSNGDPIAALIAGSEMPNLIEALSETAISGGGSSGQFVFEPMALQAISEDLSAVGANG</sequence>
<evidence type="ECO:0000313" key="2">
    <source>
        <dbReference type="Proteomes" id="UP000468943"/>
    </source>
</evidence>
<comment type="caution">
    <text evidence="1">The sequence shown here is derived from an EMBL/GenBank/DDBJ whole genome shotgun (WGS) entry which is preliminary data.</text>
</comment>
<dbReference type="PANTHER" id="PTHR39431">
    <property type="entry name" value="FRPA/C-RELATED PROTEIN"/>
    <property type="match status" value="1"/>
</dbReference>
<organism evidence="1 2">
    <name type="scientific">Pontixanthobacter gangjinensis</name>
    <dbReference type="NCBI Taxonomy" id="1028742"/>
    <lineage>
        <taxon>Bacteria</taxon>
        <taxon>Pseudomonadati</taxon>
        <taxon>Pseudomonadota</taxon>
        <taxon>Alphaproteobacteria</taxon>
        <taxon>Sphingomonadales</taxon>
        <taxon>Erythrobacteraceae</taxon>
        <taxon>Pontixanthobacter</taxon>
    </lineage>
</organism>
<dbReference type="EMBL" id="WTYS01000001">
    <property type="protein sequence ID" value="MXO57930.1"/>
    <property type="molecule type" value="Genomic_DNA"/>
</dbReference>
<dbReference type="InterPro" id="IPR018247">
    <property type="entry name" value="EF_Hand_1_Ca_BS"/>
</dbReference>
<name>A0A6I4SS42_9SPHN</name>